<protein>
    <submittedName>
        <fullName evidence="1">Uncharacterized protein</fullName>
    </submittedName>
</protein>
<reference evidence="1 2" key="1">
    <citation type="submission" date="2023-01" db="EMBL/GenBank/DDBJ databases">
        <title>Analysis of 21 Apiospora genomes using comparative genomics revels a genus with tremendous synthesis potential of carbohydrate active enzymes and secondary metabolites.</title>
        <authorList>
            <person name="Sorensen T."/>
        </authorList>
    </citation>
    <scope>NUCLEOTIDE SEQUENCE [LARGE SCALE GENOMIC DNA]</scope>
    <source>
        <strain evidence="1 2">CBS 83171</strain>
    </source>
</reference>
<sequence>MDRYTCRLLLSAQEGPVFEGNFFTLATLREQPLPPSVFSWELSSKVALTIFTTVLASPC</sequence>
<dbReference type="EMBL" id="JAQQWM010000001">
    <property type="protein sequence ID" value="KAK8083896.1"/>
    <property type="molecule type" value="Genomic_DNA"/>
</dbReference>
<proteinExistence type="predicted"/>
<keyword evidence="2" id="KW-1185">Reference proteome</keyword>
<name>A0ABR1WK67_9PEZI</name>
<dbReference type="Proteomes" id="UP001446871">
    <property type="component" value="Unassembled WGS sequence"/>
</dbReference>
<evidence type="ECO:0000313" key="1">
    <source>
        <dbReference type="EMBL" id="KAK8083896.1"/>
    </source>
</evidence>
<comment type="caution">
    <text evidence="1">The sequence shown here is derived from an EMBL/GenBank/DDBJ whole genome shotgun (WGS) entry which is preliminary data.</text>
</comment>
<gene>
    <name evidence="1" type="ORF">PG996_002677</name>
</gene>
<evidence type="ECO:0000313" key="2">
    <source>
        <dbReference type="Proteomes" id="UP001446871"/>
    </source>
</evidence>
<accession>A0ABR1WK67</accession>
<organism evidence="1 2">
    <name type="scientific">Apiospora saccharicola</name>
    <dbReference type="NCBI Taxonomy" id="335842"/>
    <lineage>
        <taxon>Eukaryota</taxon>
        <taxon>Fungi</taxon>
        <taxon>Dikarya</taxon>
        <taxon>Ascomycota</taxon>
        <taxon>Pezizomycotina</taxon>
        <taxon>Sordariomycetes</taxon>
        <taxon>Xylariomycetidae</taxon>
        <taxon>Amphisphaeriales</taxon>
        <taxon>Apiosporaceae</taxon>
        <taxon>Apiospora</taxon>
    </lineage>
</organism>